<accession>A0A0H5R8K7</accession>
<dbReference type="EMBL" id="HACM01009694">
    <property type="protein sequence ID" value="CRZ10136.1"/>
    <property type="molecule type" value="Transcribed_RNA"/>
</dbReference>
<name>A0A0H5R8K7_9EUKA</name>
<protein>
    <submittedName>
        <fullName evidence="2">Uncharacterized protein</fullName>
    </submittedName>
</protein>
<evidence type="ECO:0000313" key="2">
    <source>
        <dbReference type="EMBL" id="CRZ10136.1"/>
    </source>
</evidence>
<feature type="transmembrane region" description="Helical" evidence="1">
    <location>
        <begin position="108"/>
        <end position="137"/>
    </location>
</feature>
<sequence>MGPESASLLPLDLDRLRRTAISIWRRQVLTLCICQIACTAIALATQYWYMVPTSLITFSAGIYGAIFSKSEFVFAHLVLLCLSELADVMLICRIALDIPVVHLFISSPILLIFATLFFALEIVLILPINFYCAYYLYQSLHTEFMSLRFDTPGNRQ</sequence>
<keyword evidence="1" id="KW-0812">Transmembrane</keyword>
<keyword evidence="1" id="KW-0472">Membrane</keyword>
<proteinExistence type="predicted"/>
<evidence type="ECO:0000256" key="1">
    <source>
        <dbReference type="SAM" id="Phobius"/>
    </source>
</evidence>
<reference evidence="2" key="1">
    <citation type="submission" date="2015-04" db="EMBL/GenBank/DDBJ databases">
        <title>The genome sequence of the plant pathogenic Rhizarian Plasmodiophora brassicae reveals insights in its biotrophic life cycle and the origin of chitin synthesis.</title>
        <authorList>
            <person name="Schwelm A."/>
            <person name="Fogelqvist J."/>
            <person name="Knaust A."/>
            <person name="Julke S."/>
            <person name="Lilja T."/>
            <person name="Dhandapani V."/>
            <person name="Bonilla-Rosso G."/>
            <person name="Karlsson M."/>
            <person name="Shevchenko A."/>
            <person name="Choi S.R."/>
            <person name="Kim H.G."/>
            <person name="Park J.Y."/>
            <person name="Lim Y.P."/>
            <person name="Ludwig-Muller J."/>
            <person name="Dixelius C."/>
        </authorList>
    </citation>
    <scope>NUCLEOTIDE SEQUENCE</scope>
    <source>
        <tissue evidence="2">Potato root galls</tissue>
    </source>
</reference>
<feature type="transmembrane region" description="Helical" evidence="1">
    <location>
        <begin position="28"/>
        <end position="49"/>
    </location>
</feature>
<dbReference type="AlphaFoldDB" id="A0A0H5R8K7"/>
<organism evidence="2">
    <name type="scientific">Spongospora subterranea</name>
    <dbReference type="NCBI Taxonomy" id="70186"/>
    <lineage>
        <taxon>Eukaryota</taxon>
        <taxon>Sar</taxon>
        <taxon>Rhizaria</taxon>
        <taxon>Endomyxa</taxon>
        <taxon>Phytomyxea</taxon>
        <taxon>Plasmodiophorida</taxon>
        <taxon>Plasmodiophoridae</taxon>
        <taxon>Spongospora</taxon>
    </lineage>
</organism>
<keyword evidence="1" id="KW-1133">Transmembrane helix</keyword>